<evidence type="ECO:0000256" key="2">
    <source>
        <dbReference type="ARBA" id="ARBA00022676"/>
    </source>
</evidence>
<dbReference type="PANTHER" id="PTHR31485:SF4">
    <property type="entry name" value="HYDROXYPROLINE O-ARABINOSYLTRANSFERASE RDN1"/>
    <property type="match status" value="1"/>
</dbReference>
<keyword evidence="4" id="KW-0812">Transmembrane</keyword>
<evidence type="ECO:0000256" key="4">
    <source>
        <dbReference type="ARBA" id="ARBA00022692"/>
    </source>
</evidence>
<dbReference type="InterPro" id="IPR044845">
    <property type="entry name" value="HPAT/SRGT1-like"/>
</dbReference>
<keyword evidence="9" id="KW-1185">Reference proteome</keyword>
<dbReference type="GO" id="GO:0016020">
    <property type="term" value="C:membrane"/>
    <property type="evidence" value="ECO:0007669"/>
    <property type="project" value="UniProtKB-SubCell"/>
</dbReference>
<evidence type="ECO:0000313" key="8">
    <source>
        <dbReference type="EMBL" id="KAK3289490.1"/>
    </source>
</evidence>
<sequence>MEALKTNSGKSGEVQKEKVFAATTRAKVGTDSVDTTTSECSPDRKPFHVVLTSEGNSYQEWQTLIMYYHFKKQQATNPCTEMTGFTRVLSSQGGSPDSLMDIMPTYVAPSVGAHLHRGFRVINRPWSMWKFVTDPKFKEYVKEDYIYIAETDHLLLKDLPNKATPDIVVGFYFPYMEPVETRYDTVKRFWPEGDPKTLYPTGPSPTIMHVDILAKIAELWYQSSVDLKADSAADAVLGWALEMWGYTLACAKLGVKHHIWQQFQIEPASSWHQNVTVEDPYIYHYTFGVEYSVEGIAMIGQVGEWSLDKRRWTYGGFPPRNLSTPPPCAGECAHVLTALFNEATSKLPQWDTAATGTDTLMHRRGGGVAGEPAARGELGYQVATAGAWAIPDLGIDRLYFFKNGRATTTEGSASWTPVNSSALSLQICGRILGLTFNDALHPTSFVATCMHGRPARGRSYEGKLVSVDGAPAGISVESSEPEPDSVVEAIIGSGPWAWSGTLPLAYLSGGILHTPWGPGKWGPVKPVEGDPTKDIFMEFVGSRHIITFGECSTFQSVRLGDGSIVKGWKQILPPQKACKI</sequence>
<accession>A0AAE0LLR3</accession>
<comment type="caution">
    <text evidence="8">The sequence shown here is derived from an EMBL/GenBank/DDBJ whole genome shotgun (WGS) entry which is preliminary data.</text>
</comment>
<dbReference type="Proteomes" id="UP001190700">
    <property type="component" value="Unassembled WGS sequence"/>
</dbReference>
<reference evidence="8 9" key="1">
    <citation type="journal article" date="2015" name="Genome Biol. Evol.">
        <title>Comparative Genomics of a Bacterivorous Green Alga Reveals Evolutionary Causalities and Consequences of Phago-Mixotrophic Mode of Nutrition.</title>
        <authorList>
            <person name="Burns J.A."/>
            <person name="Paasch A."/>
            <person name="Narechania A."/>
            <person name="Kim E."/>
        </authorList>
    </citation>
    <scope>NUCLEOTIDE SEQUENCE [LARGE SCALE GENOMIC DNA]</scope>
    <source>
        <strain evidence="8 9">PLY_AMNH</strain>
    </source>
</reference>
<dbReference type="EMBL" id="LGRX02000123">
    <property type="protein sequence ID" value="KAK3289490.1"/>
    <property type="molecule type" value="Genomic_DNA"/>
</dbReference>
<dbReference type="Pfam" id="PF23452">
    <property type="entry name" value="HPAT"/>
    <property type="match status" value="1"/>
</dbReference>
<keyword evidence="3" id="KW-0808">Transferase</keyword>
<keyword evidence="2" id="KW-0328">Glycosyltransferase</keyword>
<evidence type="ECO:0000256" key="5">
    <source>
        <dbReference type="ARBA" id="ARBA00022989"/>
    </source>
</evidence>
<dbReference type="GO" id="GO:0016757">
    <property type="term" value="F:glycosyltransferase activity"/>
    <property type="evidence" value="ECO:0007669"/>
    <property type="project" value="UniProtKB-KW"/>
</dbReference>
<proteinExistence type="predicted"/>
<evidence type="ECO:0000259" key="7">
    <source>
        <dbReference type="Pfam" id="PF23452"/>
    </source>
</evidence>
<evidence type="ECO:0000256" key="6">
    <source>
        <dbReference type="ARBA" id="ARBA00023136"/>
    </source>
</evidence>
<organism evidence="8 9">
    <name type="scientific">Cymbomonas tetramitiformis</name>
    <dbReference type="NCBI Taxonomy" id="36881"/>
    <lineage>
        <taxon>Eukaryota</taxon>
        <taxon>Viridiplantae</taxon>
        <taxon>Chlorophyta</taxon>
        <taxon>Pyramimonadophyceae</taxon>
        <taxon>Pyramimonadales</taxon>
        <taxon>Pyramimonadaceae</taxon>
        <taxon>Cymbomonas</taxon>
    </lineage>
</organism>
<evidence type="ECO:0000256" key="1">
    <source>
        <dbReference type="ARBA" id="ARBA00004167"/>
    </source>
</evidence>
<gene>
    <name evidence="8" type="ORF">CYMTET_3102</name>
</gene>
<protein>
    <recommendedName>
        <fullName evidence="7">Hydroxyproline O-arabinosyltransferase-like domain-containing protein</fullName>
    </recommendedName>
</protein>
<evidence type="ECO:0000256" key="3">
    <source>
        <dbReference type="ARBA" id="ARBA00022679"/>
    </source>
</evidence>
<keyword evidence="5" id="KW-1133">Transmembrane helix</keyword>
<evidence type="ECO:0000313" key="9">
    <source>
        <dbReference type="Proteomes" id="UP001190700"/>
    </source>
</evidence>
<dbReference type="PANTHER" id="PTHR31485">
    <property type="entry name" value="PEPTIDYL SERINE ALPHA-GALACTOSYLTRANSFERASE"/>
    <property type="match status" value="1"/>
</dbReference>
<keyword evidence="6" id="KW-0472">Membrane</keyword>
<dbReference type="InterPro" id="IPR056508">
    <property type="entry name" value="HPAT-like"/>
</dbReference>
<feature type="domain" description="Hydroxyproline O-arabinosyltransferase-like" evidence="7">
    <location>
        <begin position="47"/>
        <end position="351"/>
    </location>
</feature>
<name>A0AAE0LLR3_9CHLO</name>
<dbReference type="AlphaFoldDB" id="A0AAE0LLR3"/>
<comment type="subcellular location">
    <subcellularLocation>
        <location evidence="1">Membrane</location>
        <topology evidence="1">Single-pass membrane protein</topology>
    </subcellularLocation>
</comment>